<dbReference type="PROSITE" id="PS00061">
    <property type="entry name" value="ADH_SHORT"/>
    <property type="match status" value="1"/>
</dbReference>
<dbReference type="PANTHER" id="PTHR43180">
    <property type="entry name" value="3-OXOACYL-(ACYL-CARRIER-PROTEIN) REDUCTASE (AFU_ORTHOLOGUE AFUA_6G11210)"/>
    <property type="match status" value="1"/>
</dbReference>
<dbReference type="Proteomes" id="UP000812982">
    <property type="component" value="Unassembled WGS sequence"/>
</dbReference>
<organism evidence="3 4">
    <name type="scientific">[Mycobacterium] fortunisiensis</name>
    <dbReference type="NCBI Taxonomy" id="2600579"/>
    <lineage>
        <taxon>Bacteria</taxon>
        <taxon>Bacillati</taxon>
        <taxon>Actinomycetota</taxon>
        <taxon>Actinomycetes</taxon>
        <taxon>Mycobacteriales</taxon>
        <taxon>Mycobacteriaceae</taxon>
        <taxon>Mycolicibacterium</taxon>
    </lineage>
</organism>
<keyword evidence="2" id="KW-0560">Oxidoreductase</keyword>
<evidence type="ECO:0000256" key="2">
    <source>
        <dbReference type="ARBA" id="ARBA00023002"/>
    </source>
</evidence>
<dbReference type="EMBL" id="VOMB01000010">
    <property type="protein sequence ID" value="MBU9763687.1"/>
    <property type="molecule type" value="Genomic_DNA"/>
</dbReference>
<dbReference type="InterPro" id="IPR002347">
    <property type="entry name" value="SDR_fam"/>
</dbReference>
<reference evidence="3 4" key="1">
    <citation type="journal article" date="2021" name="Sci. Rep.">
        <title>Phenotypic and genomic hallmarks of a novel, potentially pathogenic rapidly growing Mycobacterium species related to the Mycobacterium fortuitum complex.</title>
        <authorList>
            <person name="Gharbi R."/>
            <person name="Khanna V."/>
            <person name="Frigui W."/>
            <person name="Mhenni B."/>
            <person name="Brosch R."/>
            <person name="Mardassi H."/>
        </authorList>
    </citation>
    <scope>NUCLEOTIDE SEQUENCE [LARGE SCALE GENOMIC DNA]</scope>
    <source>
        <strain evidence="3 4">TNTM28</strain>
    </source>
</reference>
<comment type="caution">
    <text evidence="3">The sequence shown here is derived from an EMBL/GenBank/DDBJ whole genome shotgun (WGS) entry which is preliminary data.</text>
</comment>
<accession>A0ABS6KJD4</accession>
<protein>
    <submittedName>
        <fullName evidence="3">SDR family oxidoreductase</fullName>
    </submittedName>
</protein>
<evidence type="ECO:0000313" key="3">
    <source>
        <dbReference type="EMBL" id="MBU9763687.1"/>
    </source>
</evidence>
<dbReference type="CDD" id="cd05233">
    <property type="entry name" value="SDR_c"/>
    <property type="match status" value="1"/>
</dbReference>
<sequence>MTDATQSLAGKVAVITGAARGIGLEIARTYAAHGAKVVMSDIDAAAMTDAADALDGACAFACDVTDEDSVVNLIDHTLNLHGQVDIAVANAGIATVSPLAEMSYETWRKMMSINLDGVFLTVKHAARAMVGAGTPGSIITMGSVTALAGTPLLGHYAATKAAVVSLTKTAALELRRHGIRVNSILPGFAETALVTGNKETYTAAMGGLDFDAVMAQAQGGYVSVEDVAAVALFLAGAQSSFCTGAGYVVDGGLTASLF</sequence>
<dbReference type="Pfam" id="PF13561">
    <property type="entry name" value="adh_short_C2"/>
    <property type="match status" value="1"/>
</dbReference>
<gene>
    <name evidence="3" type="ORF">FR943_07520</name>
</gene>
<keyword evidence="4" id="KW-1185">Reference proteome</keyword>
<dbReference type="PANTHER" id="PTHR43180:SF66">
    <property type="entry name" value="SHORT-CHAIN DEHYDROGENASE_REDUCTASE FAMILY PROTEIN"/>
    <property type="match status" value="1"/>
</dbReference>
<dbReference type="InterPro" id="IPR020904">
    <property type="entry name" value="Sc_DH/Rdtase_CS"/>
</dbReference>
<proteinExistence type="inferred from homology"/>
<evidence type="ECO:0000256" key="1">
    <source>
        <dbReference type="ARBA" id="ARBA00006484"/>
    </source>
</evidence>
<evidence type="ECO:0000313" key="4">
    <source>
        <dbReference type="Proteomes" id="UP000812982"/>
    </source>
</evidence>
<comment type="similarity">
    <text evidence="1">Belongs to the short-chain dehydrogenases/reductases (SDR) family.</text>
</comment>
<name>A0ABS6KJD4_9MYCO</name>
<dbReference type="RefSeq" id="WP_217155708.1">
    <property type="nucleotide sequence ID" value="NZ_VOMB01000010.1"/>
</dbReference>